<evidence type="ECO:0008006" key="3">
    <source>
        <dbReference type="Google" id="ProtNLM"/>
    </source>
</evidence>
<dbReference type="OrthoDB" id="5190473at2"/>
<comment type="caution">
    <text evidence="1">The sequence shown here is derived from an EMBL/GenBank/DDBJ whole genome shotgun (WGS) entry which is preliminary data.</text>
</comment>
<organism evidence="1 2">
    <name type="scientific">Humibacillus xanthopallidus</name>
    <dbReference type="NCBI Taxonomy" id="412689"/>
    <lineage>
        <taxon>Bacteria</taxon>
        <taxon>Bacillati</taxon>
        <taxon>Actinomycetota</taxon>
        <taxon>Actinomycetes</taxon>
        <taxon>Micrococcales</taxon>
        <taxon>Intrasporangiaceae</taxon>
        <taxon>Humibacillus</taxon>
    </lineage>
</organism>
<keyword evidence="2" id="KW-1185">Reference proteome</keyword>
<name>A0A543I2S6_9MICO</name>
<gene>
    <name evidence="1" type="ORF">FBY41_1222</name>
</gene>
<evidence type="ECO:0000313" key="2">
    <source>
        <dbReference type="Proteomes" id="UP000316747"/>
    </source>
</evidence>
<protein>
    <recommendedName>
        <fullName evidence="3">Quercetin dioxygenase-like cupin family protein</fullName>
    </recommendedName>
</protein>
<dbReference type="InterPro" id="IPR014710">
    <property type="entry name" value="RmlC-like_jellyroll"/>
</dbReference>
<dbReference type="RefSeq" id="WP_141842425.1">
    <property type="nucleotide sequence ID" value="NZ_VFPM01000001.1"/>
</dbReference>
<dbReference type="AlphaFoldDB" id="A0A543I2S6"/>
<dbReference type="EMBL" id="VFPM01000001">
    <property type="protein sequence ID" value="TQM64841.1"/>
    <property type="molecule type" value="Genomic_DNA"/>
</dbReference>
<evidence type="ECO:0000313" key="1">
    <source>
        <dbReference type="EMBL" id="TQM64841.1"/>
    </source>
</evidence>
<accession>A0A543I2S6</accession>
<dbReference type="PANTHER" id="PTHR37694">
    <property type="entry name" value="SLR8022 PROTEIN"/>
    <property type="match status" value="1"/>
</dbReference>
<dbReference type="CDD" id="cd02230">
    <property type="entry name" value="cupin_HP0902-like"/>
    <property type="match status" value="1"/>
</dbReference>
<dbReference type="Gene3D" id="2.60.120.10">
    <property type="entry name" value="Jelly Rolls"/>
    <property type="match status" value="1"/>
</dbReference>
<dbReference type="SUPFAM" id="SSF51182">
    <property type="entry name" value="RmlC-like cupins"/>
    <property type="match status" value="1"/>
</dbReference>
<dbReference type="PANTHER" id="PTHR37694:SF1">
    <property type="entry name" value="SLR8022 PROTEIN"/>
    <property type="match status" value="1"/>
</dbReference>
<dbReference type="Proteomes" id="UP000316747">
    <property type="component" value="Unassembled WGS sequence"/>
</dbReference>
<reference evidence="1 2" key="1">
    <citation type="submission" date="2019-06" db="EMBL/GenBank/DDBJ databases">
        <title>Genome sequencing of plant associated microbes to promote plant fitness in Sorghum bicolor and Oryza sativa.</title>
        <authorList>
            <person name="Coleman-Derr D."/>
        </authorList>
    </citation>
    <scope>NUCLEOTIDE SEQUENCE [LARGE SCALE GENOMIC DNA]</scope>
    <source>
        <strain evidence="1 2">KV-663</strain>
    </source>
</reference>
<proteinExistence type="predicted"/>
<sequence>MESTSLSSLADAQLEAARGAASGRSAQTIHGGHDRSLRETVIALVSGSTLSEHESPGEATLQVVQGRVRLSSGEDTWEGAVGDHVIIPGARHSLTALEDAVVLLTVVKPMPPEGA</sequence>
<dbReference type="InterPro" id="IPR011051">
    <property type="entry name" value="RmlC_Cupin_sf"/>
</dbReference>